<protein>
    <submittedName>
        <fullName evidence="2">Uncharacterized protein</fullName>
    </submittedName>
</protein>
<dbReference type="EMBL" id="JABEBT010000003">
    <property type="protein sequence ID" value="KAF7639783.1"/>
    <property type="molecule type" value="Genomic_DNA"/>
</dbReference>
<comment type="caution">
    <text evidence="2">The sequence shown here is derived from an EMBL/GenBank/DDBJ whole genome shotgun (WGS) entry which is preliminary data.</text>
</comment>
<sequence length="147" mass="17365">MAGGLALINKKRELIKNETKQQQTVEEENKQKLNKLKISPLGKEILKVKSEERIKKSKAEVPQKILQKSVEEEKFDNKKLKEEEIYNYLMEKREEIIKGKNRGNEEKIKNGRDMTNFYRIYAKRIANRESSKQVKSGINWKKLGEEE</sequence>
<accession>A0A8T0A4B6</accession>
<dbReference type="Proteomes" id="UP000605970">
    <property type="component" value="Unassembled WGS sequence"/>
</dbReference>
<evidence type="ECO:0000313" key="3">
    <source>
        <dbReference type="Proteomes" id="UP000605970"/>
    </source>
</evidence>
<reference evidence="2" key="1">
    <citation type="journal article" date="2020" name="Ecol. Evol.">
        <title>Genome structure and content of the rice root-knot nematode (Meloidogyne graminicola).</title>
        <authorList>
            <person name="Phan N.T."/>
            <person name="Danchin E.G.J."/>
            <person name="Klopp C."/>
            <person name="Perfus-Barbeoch L."/>
            <person name="Kozlowski D.K."/>
            <person name="Koutsovoulos G.D."/>
            <person name="Lopez-Roques C."/>
            <person name="Bouchez O."/>
            <person name="Zahm M."/>
            <person name="Besnard G."/>
            <person name="Bellafiore S."/>
        </authorList>
    </citation>
    <scope>NUCLEOTIDE SEQUENCE</scope>
    <source>
        <strain evidence="2">VN-18</strain>
    </source>
</reference>
<name>A0A8T0A4B6_9BILA</name>
<organism evidence="2 3">
    <name type="scientific">Meloidogyne graminicola</name>
    <dbReference type="NCBI Taxonomy" id="189291"/>
    <lineage>
        <taxon>Eukaryota</taxon>
        <taxon>Metazoa</taxon>
        <taxon>Ecdysozoa</taxon>
        <taxon>Nematoda</taxon>
        <taxon>Chromadorea</taxon>
        <taxon>Rhabditida</taxon>
        <taxon>Tylenchina</taxon>
        <taxon>Tylenchomorpha</taxon>
        <taxon>Tylenchoidea</taxon>
        <taxon>Meloidogynidae</taxon>
        <taxon>Meloidogyninae</taxon>
        <taxon>Meloidogyne</taxon>
    </lineage>
</organism>
<feature type="coiled-coil region" evidence="1">
    <location>
        <begin position="8"/>
        <end position="35"/>
    </location>
</feature>
<keyword evidence="3" id="KW-1185">Reference proteome</keyword>
<evidence type="ECO:0000256" key="1">
    <source>
        <dbReference type="SAM" id="Coils"/>
    </source>
</evidence>
<gene>
    <name evidence="2" type="ORF">Mgra_00000703</name>
</gene>
<evidence type="ECO:0000313" key="2">
    <source>
        <dbReference type="EMBL" id="KAF7639783.1"/>
    </source>
</evidence>
<dbReference type="AlphaFoldDB" id="A0A8T0A4B6"/>
<proteinExistence type="predicted"/>
<keyword evidence="1" id="KW-0175">Coiled coil</keyword>